<feature type="compositionally biased region" description="Low complexity" evidence="6">
    <location>
        <begin position="2371"/>
        <end position="2399"/>
    </location>
</feature>
<feature type="compositionally biased region" description="Low complexity" evidence="6">
    <location>
        <begin position="2124"/>
        <end position="2141"/>
    </location>
</feature>
<feature type="compositionally biased region" description="Low complexity" evidence="6">
    <location>
        <begin position="1848"/>
        <end position="1872"/>
    </location>
</feature>
<feature type="compositionally biased region" description="Polar residues" evidence="6">
    <location>
        <begin position="142"/>
        <end position="154"/>
    </location>
</feature>
<sequence>MFTIPTQFVHRDEIKHTLIGQFSKSAMHPLSGLIFAAALLTVTGTELEVGELRKLPRDLPPHYEQSVCSGGVGFYRDPYDCHQYVRCVQDPTDGRTNVFLGKCRPGLVFDENISSCNWPALAAPCRNAEPPQRFRPVGFSDNAITASGNRQQGKPQFVQESAEKAFQETEIHGKIQESFEEPPHNSKSATVDRNQVYQQSNVRQQNPKPVRQQVQEHRRRPVEKPQHTPQQVREPVIQEQFERVQKPNVQKQEIESQKKEPEFHQEPEQVREPVVEENFEEVQRPSLQQVQEPDIQQSEQVREPLIQESEQVREPTVQQKVREPVIQQKVREPVIQQKVREPVIQQKVREPVIQQKVREPVIQQKVREPVIQQSQKVREPVSIGKQPQDSPTWQESDEQEKILQPEFEDNVQQLQGDSGRIKEPVQSGIFQEVSGEEVRQTSSSSVKNPPLKQPQVNKLYEGNQLHRPTISSNRRRPAQPLSASLDYPILCKREGFFRHPKDCTRFVKCEKTEQNSFQVNFFQCSSDHIFDEAVNHCVYSKGDPCISRRSKRQAESESLQCNDEGFFRHPGDCRSFYRCVKGVSGLFDTYLFSCPDTLVFDEEYATCNWPDKAAACDTQRPAPQPSESPIRIVQRTTVGSPIRIVQRTTVGSPIRIAQRTTTRPKSDTFNPNPFTSSKQKVTSKPKSPPQSSARDKQACNSPGFYRNDEDCTKFYKCVQRGNYFVQYELSCPNNFAYDESASRCVSQQYSNVCKKKYTPSPPRTYQDDKPATESGTFSEQPQGDQIECERAGYFRNPQDCNQFYRCVDFSGEGKEFVKYDFSCPEGLVFNEERSVCTWPDPSKPCDSSRGSTGGGGDRETEQDGEPNDTEQDGEPNDTDNELSSEAPEETTPSRRPTRRPTTQSGRRPTTASTTVQQTEESESGQGEDSEEPEEGGPGPVEESGRPVSESGCSQEGFFRNPEDCNKFYRCVNFGAGREYVRYDFTCGEGLVFDEANSVCNWPAASAPCDASAGSGGEEGEDQPDDNEQPDSSSTMRPTQGGRRPTSETQRPNTQASTTPRGRGTTSTPRTTTSGGQGPSTNGRPRQSTTGRPGQSTTGRPGQSTTGRPGQSTTGRPRQSTTTMRPNDQTTTSSSTTTNDSGSNQNSGECSEAGFFRNPEDCNKFYRCVDYNGDGAEFVKYDFACPEGLTFDEKNSVCNWPEASAPCEGGSEKDGGDSTADTDVSSTSSTTPRPTRQSTTTRRPTTTQRTTTQRSTTQRTTTQRATTQRTTTQRATTQRTTIQSATTQRATTQRATTQRATTQRATTQRATTRRTTTRRSTTQGTTTQRTTTQRPTQRTTTQRTTSTASPTQSTATAEDSTNEDSTSGEDGNSSGGECTEAGFFRNPDDCGKFYRCVDFNGDGQQFVRYDFDCPEGLTFDEVNSVCNWPDQSPSCDSASTDGNGESSVTTSAQQTSTQSGTTTTQATVSSTKSDEESSTAGTTSQTDEPTPASSTGCSEEGFYRCPEDCNKFYRCVEDNNRGNFVRYNFTCPEGLIFDEQNKKCDYPSDELTCENGTSTSSESTQSESTTTASSITTTSTVTTDSSSSTTGDASTCTEEGYFRNPEDCSKYYRCLDEGNGTFTREDFACADDEVFDEEMRYCNRRELDESCNQGTTTPQTQGTTQAEESVTDSSRRDCTEQGFFRCPDDCNKFYRCVENEEGGGLKRYNFTCPEGLIFDENNKRCDFPSEQLTCDTESSTTSSSSDATTPASGTTSPETSETSSTGSSSECTEEGYFRDPNDCSKYYRCLDEGDGTFTREDFSCAEGEVFDEEMRYCNREELATSCNQTSTESGGTTGTTNADSSSTPGSPTDASSTQSSESTTSNPTEGTTQRGDQSGDCREEGFRRDPEDCSKFQRCVDFEGNGQSFTRYDFECPEGLVFDEENDVCNWPSSVPNCESSGRDNSSSTTERNDNSSTTTGGDSSTSVTDQASTDSSTAATTASDQSTAGSTDEGSSSTGSDQTTADGSTSGTTGGGSSIDCTEEGFFRNPDDCTKFYRCVDFAGTGESYVRYDFECPRDLVFDEVNQVCNWASQTPACEGSPRNDSATTTTSGDGSTTVSDGSTMAGDSSMTTAGDGSTTTAQDGSTTAGDGSTTAAGTTVTGGDFQCEEEGFFRDSVDCRKYYECKRDGGQLVKIECECPEGQVFDVDGWYCNARELAPPCDGDAPFRCEGEGFFRDPEDCSRYFRCAREGDRLEETRFECPNGTVFDEEGRYCNAPELAPSCDNSTATTAQESVSTTSSGSSSSNGEDSTGSTATTAPSSTTAGSNDSCTEEGFFRESEDCSKYHSCTRNQDSGELERTDFECKDGRVFDEAGNYCNEPELTEGPCGNAGPATGATGEDGTTTPTESSTPSSTTTTSGDDDRTTTNGDRTRGGGGACTEAGFFRNPDDCGKFYRCVDFAGTGLSFVRFDFDCPDGLHFDEVNSVCNWPTMTPRCE</sequence>
<feature type="compositionally biased region" description="Low complexity" evidence="6">
    <location>
        <begin position="1556"/>
        <end position="1596"/>
    </location>
</feature>
<dbReference type="PANTHER" id="PTHR23301">
    <property type="entry name" value="CHITIN BINDING PERITROPHIN-A"/>
    <property type="match status" value="1"/>
</dbReference>
<feature type="region of interest" description="Disordered" evidence="6">
    <location>
        <begin position="1826"/>
        <end position="1888"/>
    </location>
</feature>
<feature type="compositionally biased region" description="Low complexity" evidence="6">
    <location>
        <begin position="1732"/>
        <end position="1769"/>
    </location>
</feature>
<evidence type="ECO:0000256" key="5">
    <source>
        <dbReference type="ARBA" id="ARBA00023180"/>
    </source>
</evidence>
<feature type="region of interest" description="Disordered" evidence="6">
    <location>
        <begin position="1001"/>
        <end position="1155"/>
    </location>
</feature>
<protein>
    <recommendedName>
        <fullName evidence="7">Chitin-binding type-2 domain-containing protein</fullName>
    </recommendedName>
</protein>
<feature type="compositionally biased region" description="Polar residues" evidence="6">
    <location>
        <begin position="2264"/>
        <end position="2274"/>
    </location>
</feature>
<keyword evidence="4" id="KW-1015">Disulfide bond</keyword>
<feature type="region of interest" description="Disordered" evidence="6">
    <location>
        <begin position="373"/>
        <end position="399"/>
    </location>
</feature>
<gene>
    <name evidence="8" type="ORF">JTE90_014977</name>
</gene>
<dbReference type="Pfam" id="PF01607">
    <property type="entry name" value="CBM_14"/>
    <property type="match status" value="17"/>
</dbReference>
<evidence type="ECO:0000259" key="7">
    <source>
        <dbReference type="PROSITE" id="PS50940"/>
    </source>
</evidence>
<feature type="domain" description="Chitin-binding type-2" evidence="7">
    <location>
        <begin position="1592"/>
        <end position="1652"/>
    </location>
</feature>
<feature type="domain" description="Chitin-binding type-2" evidence="7">
    <location>
        <begin position="2207"/>
        <end position="2266"/>
    </location>
</feature>
<dbReference type="SMART" id="SM00494">
    <property type="entry name" value="ChtBD2"/>
    <property type="match status" value="18"/>
</dbReference>
<accession>A0AAV6UWQ9</accession>
<keyword evidence="1" id="KW-0147">Chitin-binding</keyword>
<keyword evidence="5" id="KW-0325">Glycoprotein</keyword>
<feature type="compositionally biased region" description="Polar residues" evidence="6">
    <location>
        <begin position="285"/>
        <end position="299"/>
    </location>
</feature>
<evidence type="ECO:0000313" key="8">
    <source>
        <dbReference type="EMBL" id="KAG8188925.1"/>
    </source>
</evidence>
<feature type="compositionally biased region" description="Polar residues" evidence="6">
    <location>
        <begin position="1933"/>
        <end position="1949"/>
    </location>
</feature>
<dbReference type="InterPro" id="IPR002557">
    <property type="entry name" value="Chitin-bd_dom"/>
</dbReference>
<dbReference type="SUPFAM" id="SSF57625">
    <property type="entry name" value="Invertebrate chitin-binding proteins"/>
    <property type="match status" value="18"/>
</dbReference>
<feature type="region of interest" description="Disordered" evidence="6">
    <location>
        <begin position="1554"/>
        <end position="1596"/>
    </location>
</feature>
<evidence type="ECO:0000256" key="2">
    <source>
        <dbReference type="ARBA" id="ARBA00022729"/>
    </source>
</evidence>
<feature type="compositionally biased region" description="Polar residues" evidence="6">
    <location>
        <begin position="773"/>
        <end position="783"/>
    </location>
</feature>
<feature type="domain" description="Chitin-binding type-2" evidence="7">
    <location>
        <begin position="2145"/>
        <end position="2204"/>
    </location>
</feature>
<feature type="region of interest" description="Disordered" evidence="6">
    <location>
        <begin position="649"/>
        <end position="701"/>
    </location>
</feature>
<feature type="compositionally biased region" description="Polar residues" evidence="6">
    <location>
        <begin position="1081"/>
        <end position="1125"/>
    </location>
</feature>
<feature type="compositionally biased region" description="Basic and acidic residues" evidence="6">
    <location>
        <begin position="2401"/>
        <end position="2413"/>
    </location>
</feature>
<feature type="domain" description="Chitin-binding type-2" evidence="7">
    <location>
        <begin position="1493"/>
        <end position="1554"/>
    </location>
</feature>
<feature type="region of interest" description="Disordered" evidence="6">
    <location>
        <begin position="1649"/>
        <end position="1673"/>
    </location>
</feature>
<dbReference type="PANTHER" id="PTHR23301:SF0">
    <property type="entry name" value="CHITIN-BINDING TYPE-2 DOMAIN-CONTAINING PROTEIN-RELATED"/>
    <property type="match status" value="1"/>
</dbReference>
<evidence type="ECO:0000256" key="3">
    <source>
        <dbReference type="ARBA" id="ARBA00022737"/>
    </source>
</evidence>
<feature type="region of interest" description="Disordered" evidence="6">
    <location>
        <begin position="198"/>
        <end position="318"/>
    </location>
</feature>
<feature type="region of interest" description="Disordered" evidence="6">
    <location>
        <begin position="2074"/>
        <end position="2141"/>
    </location>
</feature>
<dbReference type="InterPro" id="IPR051940">
    <property type="entry name" value="Chitin_bind-dev_reg"/>
</dbReference>
<feature type="domain" description="Chitin-binding type-2" evidence="7">
    <location>
        <begin position="1767"/>
        <end position="1827"/>
    </location>
</feature>
<feature type="region of interest" description="Disordered" evidence="6">
    <location>
        <begin position="432"/>
        <end position="479"/>
    </location>
</feature>
<keyword evidence="3" id="KW-0677">Repeat</keyword>
<feature type="compositionally biased region" description="Low complexity" evidence="6">
    <location>
        <begin position="1224"/>
        <end position="1309"/>
    </location>
</feature>
<reference evidence="8 9" key="1">
    <citation type="journal article" date="2022" name="Nat. Ecol. Evol.">
        <title>A masculinizing supergene underlies an exaggerated male reproductive morph in a spider.</title>
        <authorList>
            <person name="Hendrickx F."/>
            <person name="De Corte Z."/>
            <person name="Sonet G."/>
            <person name="Van Belleghem S.M."/>
            <person name="Kostlbacher S."/>
            <person name="Vangestel C."/>
        </authorList>
    </citation>
    <scope>NUCLEOTIDE SEQUENCE [LARGE SCALE GENOMIC DNA]</scope>
    <source>
        <strain evidence="8">W744_W776</strain>
    </source>
</reference>
<feature type="domain" description="Chitin-binding type-2" evidence="7">
    <location>
        <begin position="2018"/>
        <end position="2080"/>
    </location>
</feature>
<feature type="domain" description="Chitin-binding type-2" evidence="7">
    <location>
        <begin position="2416"/>
        <end position="2477"/>
    </location>
</feature>
<feature type="domain" description="Chitin-binding type-2" evidence="7">
    <location>
        <begin position="1146"/>
        <end position="1208"/>
    </location>
</feature>
<feature type="compositionally biased region" description="Acidic residues" evidence="6">
    <location>
        <begin position="919"/>
        <end position="934"/>
    </location>
</feature>
<evidence type="ECO:0000256" key="1">
    <source>
        <dbReference type="ARBA" id="ARBA00022669"/>
    </source>
</evidence>
<feature type="region of interest" description="Disordered" evidence="6">
    <location>
        <begin position="2263"/>
        <end position="2311"/>
    </location>
</feature>
<feature type="compositionally biased region" description="Acidic residues" evidence="6">
    <location>
        <begin position="1017"/>
        <end position="1028"/>
    </location>
</feature>
<keyword evidence="2" id="KW-0732">Signal</keyword>
<feature type="domain" description="Chitin-binding type-2" evidence="7">
    <location>
        <begin position="696"/>
        <end position="755"/>
    </location>
</feature>
<feature type="domain" description="Chitin-binding type-2" evidence="7">
    <location>
        <begin position="488"/>
        <end position="547"/>
    </location>
</feature>
<feature type="region of interest" description="Disordered" evidence="6">
    <location>
        <begin position="1190"/>
        <end position="1379"/>
    </location>
</feature>
<dbReference type="Proteomes" id="UP000827092">
    <property type="component" value="Unassembled WGS sequence"/>
</dbReference>
<feature type="domain" description="Chitin-binding type-2" evidence="7">
    <location>
        <begin position="949"/>
        <end position="1010"/>
    </location>
</feature>
<feature type="compositionally biased region" description="Polar residues" evidence="6">
    <location>
        <begin position="1429"/>
        <end position="1444"/>
    </location>
</feature>
<dbReference type="Gene3D" id="2.170.140.10">
    <property type="entry name" value="Chitin binding domain"/>
    <property type="match status" value="18"/>
</dbReference>
<feature type="compositionally biased region" description="Polar residues" evidence="6">
    <location>
        <begin position="1477"/>
        <end position="1496"/>
    </location>
</feature>
<feature type="domain" description="Chitin-binding type-2" evidence="7">
    <location>
        <begin position="2308"/>
        <end position="2370"/>
    </location>
</feature>
<feature type="compositionally biased region" description="Low complexity" evidence="6">
    <location>
        <begin position="2275"/>
        <end position="2307"/>
    </location>
</feature>
<keyword evidence="9" id="KW-1185">Reference proteome</keyword>
<feature type="region of interest" description="Disordered" evidence="6">
    <location>
        <begin position="758"/>
        <end position="783"/>
    </location>
</feature>
<feature type="region of interest" description="Disordered" evidence="6">
    <location>
        <begin position="1933"/>
        <end position="2019"/>
    </location>
</feature>
<dbReference type="GO" id="GO:0008061">
    <property type="term" value="F:chitin binding"/>
    <property type="evidence" value="ECO:0007669"/>
    <property type="project" value="UniProtKB-KW"/>
</dbReference>
<dbReference type="GO" id="GO:0005576">
    <property type="term" value="C:extracellular region"/>
    <property type="evidence" value="ECO:0007669"/>
    <property type="project" value="InterPro"/>
</dbReference>
<feature type="compositionally biased region" description="Basic and acidic residues" evidence="6">
    <location>
        <begin position="252"/>
        <end position="274"/>
    </location>
</feature>
<feature type="compositionally biased region" description="Low complexity" evidence="6">
    <location>
        <begin position="1126"/>
        <end position="1147"/>
    </location>
</feature>
<feature type="compositionally biased region" description="Low complexity" evidence="6">
    <location>
        <begin position="1828"/>
        <end position="1839"/>
    </location>
</feature>
<feature type="region of interest" description="Disordered" evidence="6">
    <location>
        <begin position="141"/>
        <end position="166"/>
    </location>
</feature>
<feature type="compositionally biased region" description="Basic and acidic residues" evidence="6">
    <location>
        <begin position="1876"/>
        <end position="1888"/>
    </location>
</feature>
<feature type="compositionally biased region" description="Low complexity" evidence="6">
    <location>
        <begin position="1955"/>
        <end position="2011"/>
    </location>
</feature>
<dbReference type="EMBL" id="JAFNEN010000227">
    <property type="protein sequence ID" value="KAG8188925.1"/>
    <property type="molecule type" value="Genomic_DNA"/>
</dbReference>
<feature type="region of interest" description="Disordered" evidence="6">
    <location>
        <begin position="1732"/>
        <end position="1774"/>
    </location>
</feature>
<proteinExistence type="predicted"/>
<dbReference type="InterPro" id="IPR036508">
    <property type="entry name" value="Chitin-bd_dom_sf"/>
</dbReference>
<feature type="compositionally biased region" description="Acidic residues" evidence="6">
    <location>
        <begin position="862"/>
        <end position="888"/>
    </location>
</feature>
<feature type="compositionally biased region" description="Low complexity" evidence="6">
    <location>
        <begin position="1056"/>
        <end position="1073"/>
    </location>
</feature>
<comment type="caution">
    <text evidence="8">The sequence shown here is derived from an EMBL/GenBank/DDBJ whole genome shotgun (WGS) entry which is preliminary data.</text>
</comment>
<feature type="compositionally biased region" description="Polar residues" evidence="6">
    <location>
        <begin position="1046"/>
        <end position="1055"/>
    </location>
</feature>
<feature type="region of interest" description="Disordered" evidence="6">
    <location>
        <begin position="2356"/>
        <end position="2418"/>
    </location>
</feature>
<feature type="compositionally biased region" description="Low complexity" evidence="6">
    <location>
        <begin position="1317"/>
        <end position="1356"/>
    </location>
</feature>
<feature type="domain" description="Chitin-binding type-2" evidence="7">
    <location>
        <begin position="785"/>
        <end position="847"/>
    </location>
</feature>
<feature type="domain" description="Chitin-binding type-2" evidence="7">
    <location>
        <begin position="65"/>
        <end position="127"/>
    </location>
</feature>
<name>A0AAV6UWQ9_9ARAC</name>
<feature type="domain" description="Chitin-binding type-2" evidence="7">
    <location>
        <begin position="1877"/>
        <end position="1939"/>
    </location>
</feature>
<evidence type="ECO:0000256" key="6">
    <source>
        <dbReference type="SAM" id="MobiDB-lite"/>
    </source>
</evidence>
<feature type="domain" description="Chitin-binding type-2" evidence="7">
    <location>
        <begin position="1674"/>
        <end position="1735"/>
    </location>
</feature>
<feature type="compositionally biased region" description="Low complexity" evidence="6">
    <location>
        <begin position="1652"/>
        <end position="1664"/>
    </location>
</feature>
<feature type="compositionally biased region" description="Low complexity" evidence="6">
    <location>
        <begin position="1445"/>
        <end position="1470"/>
    </location>
</feature>
<feature type="compositionally biased region" description="Polar residues" evidence="6">
    <location>
        <begin position="2106"/>
        <end position="2123"/>
    </location>
</feature>
<feature type="domain" description="Chitin-binding type-2" evidence="7">
    <location>
        <begin position="1374"/>
        <end position="1436"/>
    </location>
</feature>
<evidence type="ECO:0000256" key="4">
    <source>
        <dbReference type="ARBA" id="ARBA00023157"/>
    </source>
</evidence>
<dbReference type="PROSITE" id="PS50940">
    <property type="entry name" value="CHIT_BIND_II"/>
    <property type="match status" value="18"/>
</dbReference>
<feature type="compositionally biased region" description="Polar residues" evidence="6">
    <location>
        <begin position="658"/>
        <end position="692"/>
    </location>
</feature>
<feature type="compositionally biased region" description="Low complexity" evidence="6">
    <location>
        <begin position="899"/>
        <end position="918"/>
    </location>
</feature>
<feature type="compositionally biased region" description="Polar residues" evidence="6">
    <location>
        <begin position="198"/>
        <end position="207"/>
    </location>
</feature>
<feature type="region of interest" description="Disordered" evidence="6">
    <location>
        <begin position="835"/>
        <end position="961"/>
    </location>
</feature>
<feature type="domain" description="Chitin-binding type-2" evidence="7">
    <location>
        <begin position="558"/>
        <end position="618"/>
    </location>
</feature>
<organism evidence="8 9">
    <name type="scientific">Oedothorax gibbosus</name>
    <dbReference type="NCBI Taxonomy" id="931172"/>
    <lineage>
        <taxon>Eukaryota</taxon>
        <taxon>Metazoa</taxon>
        <taxon>Ecdysozoa</taxon>
        <taxon>Arthropoda</taxon>
        <taxon>Chelicerata</taxon>
        <taxon>Arachnida</taxon>
        <taxon>Araneae</taxon>
        <taxon>Araneomorphae</taxon>
        <taxon>Entelegynae</taxon>
        <taxon>Araneoidea</taxon>
        <taxon>Linyphiidae</taxon>
        <taxon>Erigoninae</taxon>
        <taxon>Oedothorax</taxon>
    </lineage>
</organism>
<feature type="compositionally biased region" description="Polar residues" evidence="6">
    <location>
        <begin position="385"/>
        <end position="394"/>
    </location>
</feature>
<feature type="region of interest" description="Disordered" evidence="6">
    <location>
        <begin position="1429"/>
        <end position="1498"/>
    </location>
</feature>
<feature type="compositionally biased region" description="Polar residues" evidence="6">
    <location>
        <begin position="1362"/>
        <end position="1375"/>
    </location>
</feature>
<feature type="compositionally biased region" description="Low complexity" evidence="6">
    <location>
        <begin position="2085"/>
        <end position="2104"/>
    </location>
</feature>
<evidence type="ECO:0000313" key="9">
    <source>
        <dbReference type="Proteomes" id="UP000827092"/>
    </source>
</evidence>